<protein>
    <submittedName>
        <fullName evidence="1">Uncharacterized protein</fullName>
    </submittedName>
</protein>
<proteinExistence type="predicted"/>
<accession>A0A2M6R977</accession>
<comment type="caution">
    <text evidence="1">The sequence shown here is derived from an EMBL/GenBank/DDBJ whole genome shotgun (WGS) entry which is preliminary data.</text>
</comment>
<dbReference type="EMBL" id="PEZX01000021">
    <property type="protein sequence ID" value="PIS07056.1"/>
    <property type="molecule type" value="Genomic_DNA"/>
</dbReference>
<reference evidence="2" key="1">
    <citation type="submission" date="2017-09" db="EMBL/GenBank/DDBJ databases">
        <title>Depth-based differentiation of microbial function through sediment-hosted aquifers and enrichment of novel symbionts in the deep terrestrial subsurface.</title>
        <authorList>
            <person name="Probst A.J."/>
            <person name="Ladd B."/>
            <person name="Jarett J.K."/>
            <person name="Geller-Mcgrath D.E."/>
            <person name="Sieber C.M.K."/>
            <person name="Emerson J.B."/>
            <person name="Anantharaman K."/>
            <person name="Thomas B.C."/>
            <person name="Malmstrom R."/>
            <person name="Stieglmeier M."/>
            <person name="Klingl A."/>
            <person name="Woyke T."/>
            <person name="Ryan C.M."/>
            <person name="Banfield J.F."/>
        </authorList>
    </citation>
    <scope>NUCLEOTIDE SEQUENCE [LARGE SCALE GENOMIC DNA]</scope>
</reference>
<name>A0A2M6R977_9BACT</name>
<evidence type="ECO:0000313" key="2">
    <source>
        <dbReference type="Proteomes" id="UP000231162"/>
    </source>
</evidence>
<gene>
    <name evidence="1" type="ORF">COT79_01345</name>
</gene>
<organism evidence="1 2">
    <name type="scientific">Candidatus Berkelbacteria bacterium CG10_big_fil_rev_8_21_14_0_10_43_14</name>
    <dbReference type="NCBI Taxonomy" id="1974515"/>
    <lineage>
        <taxon>Bacteria</taxon>
        <taxon>Candidatus Berkelbacteria</taxon>
    </lineage>
</organism>
<sequence length="62" mass="7604">MFFEKFKEIALNEEAKKEENKNKKREDLRYGNYLWEVVNKYGFSENIMQKVIANYANEKDNY</sequence>
<dbReference type="AlphaFoldDB" id="A0A2M6R977"/>
<evidence type="ECO:0000313" key="1">
    <source>
        <dbReference type="EMBL" id="PIS07056.1"/>
    </source>
</evidence>
<dbReference type="Proteomes" id="UP000231162">
    <property type="component" value="Unassembled WGS sequence"/>
</dbReference>